<reference evidence="2 3" key="1">
    <citation type="submission" date="2020-02" db="EMBL/GenBank/DDBJ databases">
        <title>Characterization of phylogenetic diversity of novel bifidobacterial species isolated in Czech ZOOs.</title>
        <authorList>
            <person name="Lugli G.A."/>
            <person name="Vera N.B."/>
            <person name="Ventura M."/>
        </authorList>
    </citation>
    <scope>NUCLEOTIDE SEQUENCE [LARGE SCALE GENOMIC DNA]</scope>
    <source>
        <strain evidence="2 3">DSM 109957</strain>
    </source>
</reference>
<dbReference type="Proteomes" id="UP000532194">
    <property type="component" value="Unassembled WGS sequence"/>
</dbReference>
<keyword evidence="3" id="KW-1185">Reference proteome</keyword>
<dbReference type="AlphaFoldDB" id="A0A7Y0HS14"/>
<evidence type="ECO:0008006" key="4">
    <source>
        <dbReference type="Google" id="ProtNLM"/>
    </source>
</evidence>
<name>A0A7Y0HS14_9BIFI</name>
<dbReference type="EMBL" id="JAAIII010000001">
    <property type="protein sequence ID" value="NMM93093.1"/>
    <property type="molecule type" value="Genomic_DNA"/>
</dbReference>
<feature type="compositionally biased region" description="Basic residues" evidence="1">
    <location>
        <begin position="1"/>
        <end position="10"/>
    </location>
</feature>
<protein>
    <recommendedName>
        <fullName evidence="4">DUF4192 family protein</fullName>
    </recommendedName>
</protein>
<feature type="region of interest" description="Disordered" evidence="1">
    <location>
        <begin position="1"/>
        <end position="81"/>
    </location>
</feature>
<feature type="compositionally biased region" description="Basic and acidic residues" evidence="1">
    <location>
        <begin position="66"/>
        <end position="81"/>
    </location>
</feature>
<evidence type="ECO:0000313" key="3">
    <source>
        <dbReference type="Proteomes" id="UP000532194"/>
    </source>
</evidence>
<comment type="caution">
    <text evidence="2">The sequence shown here is derived from an EMBL/GenBank/DDBJ whole genome shotgun (WGS) entry which is preliminary data.</text>
</comment>
<feature type="compositionally biased region" description="Basic and acidic residues" evidence="1">
    <location>
        <begin position="26"/>
        <end position="39"/>
    </location>
</feature>
<sequence>MGQQHNTRKTRAGEQRKKTCAAAGPENRERKSNPENARARHERKVADSMPTGRAQPSGRERPRRCNQKDSRDEHQKNYQESYFEREHLEMLARAFRQDRRERGAPLADADWVDGPLDSWLACLDTGESHLEGEDMAAFAVGMAETLSIRDALILSLIIDERRCPKSQLIEFAARPHLVHAKQRMGELLTAAFWDEGLAPDRERCMTGIDILIDLAEAVPVPYCVQPLAIIAYALWWMGDARSEAFAAQCLVLDGECSLAAMIFSACEHQLAPAWCIEQSE</sequence>
<proteinExistence type="predicted"/>
<dbReference type="RefSeq" id="WP_240947364.1">
    <property type="nucleotide sequence ID" value="NZ_JAAIII010000001.1"/>
</dbReference>
<gene>
    <name evidence="2" type="ORF">G1C95_0278</name>
</gene>
<evidence type="ECO:0000313" key="2">
    <source>
        <dbReference type="EMBL" id="NMM93093.1"/>
    </source>
</evidence>
<evidence type="ECO:0000256" key="1">
    <source>
        <dbReference type="SAM" id="MobiDB-lite"/>
    </source>
</evidence>
<accession>A0A7Y0HS14</accession>
<organism evidence="2 3">
    <name type="scientific">Bifidobacterium oedipodis</name>
    <dbReference type="NCBI Taxonomy" id="2675322"/>
    <lineage>
        <taxon>Bacteria</taxon>
        <taxon>Bacillati</taxon>
        <taxon>Actinomycetota</taxon>
        <taxon>Actinomycetes</taxon>
        <taxon>Bifidobacteriales</taxon>
        <taxon>Bifidobacteriaceae</taxon>
        <taxon>Bifidobacterium</taxon>
    </lineage>
</organism>